<dbReference type="GO" id="GO:0019843">
    <property type="term" value="F:rRNA binding"/>
    <property type="evidence" value="ECO:0007669"/>
    <property type="project" value="UniProtKB-UniRule"/>
</dbReference>
<dbReference type="PANTHER" id="PTHR36427:SF3">
    <property type="entry name" value="LARGE RIBOSOMAL SUBUNIT PROTEIN UL1M"/>
    <property type="match status" value="1"/>
</dbReference>
<reference evidence="12" key="1">
    <citation type="submission" date="2020-02" db="EMBL/GenBank/DDBJ databases">
        <authorList>
            <person name="Meier V. D."/>
        </authorList>
    </citation>
    <scope>NUCLEOTIDE SEQUENCE</scope>
    <source>
        <strain evidence="12">AVDCRST_MAG19</strain>
    </source>
</reference>
<keyword evidence="3 10" id="KW-0820">tRNA-binding</keyword>
<evidence type="ECO:0000256" key="4">
    <source>
        <dbReference type="ARBA" id="ARBA00022730"/>
    </source>
</evidence>
<evidence type="ECO:0000256" key="9">
    <source>
        <dbReference type="ARBA" id="ARBA00035241"/>
    </source>
</evidence>
<dbReference type="InterPro" id="IPR005878">
    <property type="entry name" value="Ribosom_uL1_bac-type"/>
</dbReference>
<dbReference type="InterPro" id="IPR023673">
    <property type="entry name" value="Ribosomal_uL1_CS"/>
</dbReference>
<dbReference type="EMBL" id="CADCWL010000245">
    <property type="protein sequence ID" value="CAA9584111.1"/>
    <property type="molecule type" value="Genomic_DNA"/>
</dbReference>
<evidence type="ECO:0000256" key="1">
    <source>
        <dbReference type="ARBA" id="ARBA00010531"/>
    </source>
</evidence>
<sequence length="241" mass="25622">MPKHGKKFNAALARVDAERDYLPDEAIGLLKEIAFANFDETIEVHARLGIDPRQADQAVRSTVVLPHGTGNTVRVLVFAAGDAERMAREAGADHVGADELVAQIQGGWLEFDAAVAMADQMGKVGGLGRILGRRGLMPNPRSGTVVRNPEDISGVVRELKGGRVEFRNDRTGIVHVAIGRKSFGEDQVRDNLYALVDAIQRAKPSGVKGVYCRTLTLTSTMAPGISLDVSATIANSAAAAA</sequence>
<dbReference type="GO" id="GO:0000049">
    <property type="term" value="F:tRNA binding"/>
    <property type="evidence" value="ECO:0007669"/>
    <property type="project" value="UniProtKB-KW"/>
</dbReference>
<evidence type="ECO:0000256" key="2">
    <source>
        <dbReference type="ARBA" id="ARBA00022491"/>
    </source>
</evidence>
<dbReference type="PROSITE" id="PS01199">
    <property type="entry name" value="RIBOSOMAL_L1"/>
    <property type="match status" value="1"/>
</dbReference>
<comment type="function">
    <text evidence="10">Protein L1 is also a translational repressor protein, it controls the translation of the L11 operon by binding to its mRNA.</text>
</comment>
<dbReference type="HAMAP" id="MF_01318_B">
    <property type="entry name" value="Ribosomal_uL1_B"/>
    <property type="match status" value="1"/>
</dbReference>
<evidence type="ECO:0000256" key="5">
    <source>
        <dbReference type="ARBA" id="ARBA00022845"/>
    </source>
</evidence>
<evidence type="ECO:0000256" key="7">
    <source>
        <dbReference type="ARBA" id="ARBA00022980"/>
    </source>
</evidence>
<dbReference type="Gene3D" id="3.40.50.790">
    <property type="match status" value="1"/>
</dbReference>
<evidence type="ECO:0000256" key="3">
    <source>
        <dbReference type="ARBA" id="ARBA00022555"/>
    </source>
</evidence>
<accession>A0A6J4VPW6</accession>
<dbReference type="AlphaFoldDB" id="A0A6J4VPW6"/>
<keyword evidence="4 10" id="KW-0699">rRNA-binding</keyword>
<evidence type="ECO:0000256" key="6">
    <source>
        <dbReference type="ARBA" id="ARBA00022884"/>
    </source>
</evidence>
<dbReference type="InterPro" id="IPR016095">
    <property type="entry name" value="Ribosomal_uL1_3-a/b-sand"/>
</dbReference>
<protein>
    <recommendedName>
        <fullName evidence="9 10">Large ribosomal subunit protein uL1</fullName>
    </recommendedName>
</protein>
<organism evidence="12">
    <name type="scientific">uncultured Thermomicrobiales bacterium</name>
    <dbReference type="NCBI Taxonomy" id="1645740"/>
    <lineage>
        <taxon>Bacteria</taxon>
        <taxon>Pseudomonadati</taxon>
        <taxon>Thermomicrobiota</taxon>
        <taxon>Thermomicrobia</taxon>
        <taxon>Thermomicrobiales</taxon>
        <taxon>environmental samples</taxon>
    </lineage>
</organism>
<keyword evidence="6 10" id="KW-0694">RNA-binding</keyword>
<evidence type="ECO:0000313" key="12">
    <source>
        <dbReference type="EMBL" id="CAA9584111.1"/>
    </source>
</evidence>
<dbReference type="PIRSF" id="PIRSF002155">
    <property type="entry name" value="Ribosomal_L1"/>
    <property type="match status" value="1"/>
</dbReference>
<dbReference type="InterPro" id="IPR028364">
    <property type="entry name" value="Ribosomal_uL1/biogenesis"/>
</dbReference>
<dbReference type="CDD" id="cd00403">
    <property type="entry name" value="Ribosomal_L1"/>
    <property type="match status" value="1"/>
</dbReference>
<comment type="similarity">
    <text evidence="1 10 11">Belongs to the universal ribosomal protein uL1 family.</text>
</comment>
<dbReference type="FunFam" id="3.40.50.790:FF:000001">
    <property type="entry name" value="50S ribosomal protein L1"/>
    <property type="match status" value="1"/>
</dbReference>
<dbReference type="GO" id="GO:0003735">
    <property type="term" value="F:structural constituent of ribosome"/>
    <property type="evidence" value="ECO:0007669"/>
    <property type="project" value="InterPro"/>
</dbReference>
<dbReference type="SUPFAM" id="SSF56808">
    <property type="entry name" value="Ribosomal protein L1"/>
    <property type="match status" value="1"/>
</dbReference>
<gene>
    <name evidence="10" type="primary">rplA</name>
    <name evidence="12" type="ORF">AVDCRST_MAG19-4449</name>
</gene>
<dbReference type="PANTHER" id="PTHR36427">
    <property type="entry name" value="54S RIBOSOMAL PROTEIN L1, MITOCHONDRIAL"/>
    <property type="match status" value="1"/>
</dbReference>
<keyword evidence="5 10" id="KW-0810">Translation regulation</keyword>
<evidence type="ECO:0000256" key="11">
    <source>
        <dbReference type="RuleBase" id="RU000659"/>
    </source>
</evidence>
<name>A0A6J4VPW6_9BACT</name>
<comment type="subunit">
    <text evidence="10">Part of the 50S ribosomal subunit.</text>
</comment>
<keyword evidence="8 10" id="KW-0687">Ribonucleoprotein</keyword>
<proteinExistence type="inferred from homology"/>
<dbReference type="Pfam" id="PF00687">
    <property type="entry name" value="Ribosomal_L1"/>
    <property type="match status" value="1"/>
</dbReference>
<keyword evidence="7 10" id="KW-0689">Ribosomal protein</keyword>
<dbReference type="GO" id="GO:0006417">
    <property type="term" value="P:regulation of translation"/>
    <property type="evidence" value="ECO:0007669"/>
    <property type="project" value="UniProtKB-KW"/>
</dbReference>
<keyword evidence="2 10" id="KW-0678">Repressor</keyword>
<evidence type="ECO:0000256" key="8">
    <source>
        <dbReference type="ARBA" id="ARBA00023274"/>
    </source>
</evidence>
<dbReference type="GO" id="GO:0006412">
    <property type="term" value="P:translation"/>
    <property type="evidence" value="ECO:0007669"/>
    <property type="project" value="UniProtKB-UniRule"/>
</dbReference>
<dbReference type="InterPro" id="IPR002143">
    <property type="entry name" value="Ribosomal_uL1"/>
</dbReference>
<dbReference type="NCBIfam" id="TIGR01169">
    <property type="entry name" value="rplA_bact"/>
    <property type="match status" value="1"/>
</dbReference>
<dbReference type="GO" id="GO:0015934">
    <property type="term" value="C:large ribosomal subunit"/>
    <property type="evidence" value="ECO:0007669"/>
    <property type="project" value="InterPro"/>
</dbReference>
<dbReference type="InterPro" id="IPR023674">
    <property type="entry name" value="Ribosomal_uL1-like"/>
</dbReference>
<comment type="function">
    <text evidence="10">Binds directly to 23S rRNA. The L1 stalk is quite mobile in the ribosome, and is involved in E site tRNA release.</text>
</comment>
<dbReference type="Gene3D" id="3.30.190.20">
    <property type="match status" value="1"/>
</dbReference>
<evidence type="ECO:0000256" key="10">
    <source>
        <dbReference type="HAMAP-Rule" id="MF_01318"/>
    </source>
</evidence>